<gene>
    <name evidence="1" type="ORF">HID58_055801</name>
</gene>
<protein>
    <submittedName>
        <fullName evidence="1">Uncharacterized protein</fullName>
    </submittedName>
</protein>
<sequence length="79" mass="8807">PFLDKKSAKDIVNPWLGKELDQTEIKQVMTTASMYVHHIATMRPDMNRQKPCQGGAEIVNACDLQDHTTTSYPTNSSAT</sequence>
<dbReference type="EMBL" id="JAGKQM010000013">
    <property type="protein sequence ID" value="KAH0893372.1"/>
    <property type="molecule type" value="Genomic_DNA"/>
</dbReference>
<organism evidence="1 2">
    <name type="scientific">Brassica napus</name>
    <name type="common">Rape</name>
    <dbReference type="NCBI Taxonomy" id="3708"/>
    <lineage>
        <taxon>Eukaryota</taxon>
        <taxon>Viridiplantae</taxon>
        <taxon>Streptophyta</taxon>
        <taxon>Embryophyta</taxon>
        <taxon>Tracheophyta</taxon>
        <taxon>Spermatophyta</taxon>
        <taxon>Magnoliopsida</taxon>
        <taxon>eudicotyledons</taxon>
        <taxon>Gunneridae</taxon>
        <taxon>Pentapetalae</taxon>
        <taxon>rosids</taxon>
        <taxon>malvids</taxon>
        <taxon>Brassicales</taxon>
        <taxon>Brassicaceae</taxon>
        <taxon>Brassiceae</taxon>
        <taxon>Brassica</taxon>
    </lineage>
</organism>
<name>A0ABQ8ALE2_BRANA</name>
<accession>A0ABQ8ALE2</accession>
<reference evidence="1 2" key="1">
    <citation type="submission" date="2021-05" db="EMBL/GenBank/DDBJ databases">
        <title>Genome Assembly of Synthetic Allotetraploid Brassica napus Reveals Homoeologous Exchanges between Subgenomes.</title>
        <authorList>
            <person name="Davis J.T."/>
        </authorList>
    </citation>
    <scope>NUCLEOTIDE SEQUENCE [LARGE SCALE GENOMIC DNA]</scope>
    <source>
        <strain evidence="2">cv. Da-Ae</strain>
        <tissue evidence="1">Seedling</tissue>
    </source>
</reference>
<comment type="caution">
    <text evidence="1">The sequence shown here is derived from an EMBL/GenBank/DDBJ whole genome shotgun (WGS) entry which is preliminary data.</text>
</comment>
<feature type="non-terminal residue" evidence="1">
    <location>
        <position position="79"/>
    </location>
</feature>
<evidence type="ECO:0000313" key="2">
    <source>
        <dbReference type="Proteomes" id="UP000824890"/>
    </source>
</evidence>
<keyword evidence="2" id="KW-1185">Reference proteome</keyword>
<dbReference type="Proteomes" id="UP000824890">
    <property type="component" value="Unassembled WGS sequence"/>
</dbReference>
<evidence type="ECO:0000313" key="1">
    <source>
        <dbReference type="EMBL" id="KAH0893372.1"/>
    </source>
</evidence>
<feature type="non-terminal residue" evidence="1">
    <location>
        <position position="1"/>
    </location>
</feature>
<proteinExistence type="predicted"/>